<feature type="active site" evidence="4">
    <location>
        <position position="16"/>
    </location>
</feature>
<name>A0A916SS32_9MICO</name>
<evidence type="ECO:0000313" key="6">
    <source>
        <dbReference type="EMBL" id="GGB14973.1"/>
    </source>
</evidence>
<dbReference type="AlphaFoldDB" id="A0A916SS32"/>
<feature type="domain" description="Phosphotyrosine protein phosphatase I" evidence="5">
    <location>
        <begin position="6"/>
        <end position="184"/>
    </location>
</feature>
<dbReference type="PRINTS" id="PR00719">
    <property type="entry name" value="LMWPTPASE"/>
</dbReference>
<comment type="caution">
    <text evidence="6">The sequence shown here is derived from an EMBL/GenBank/DDBJ whole genome shotgun (WGS) entry which is preliminary data.</text>
</comment>
<proteinExistence type="inferred from homology"/>
<evidence type="ECO:0000256" key="3">
    <source>
        <dbReference type="ARBA" id="ARBA00022912"/>
    </source>
</evidence>
<evidence type="ECO:0000256" key="4">
    <source>
        <dbReference type="PIRSR" id="PIRSR617867-1"/>
    </source>
</evidence>
<feature type="active site" description="Nucleophile" evidence="4">
    <location>
        <position position="10"/>
    </location>
</feature>
<dbReference type="EMBL" id="BMHI01000001">
    <property type="protein sequence ID" value="GGB14973.1"/>
    <property type="molecule type" value="Genomic_DNA"/>
</dbReference>
<dbReference type="Pfam" id="PF01451">
    <property type="entry name" value="LMWPc"/>
    <property type="match status" value="1"/>
</dbReference>
<sequence length="192" mass="20230">MSAGLILVVCTGNVCRSPYIERLLGAALAPYDVEVASAGTHALVGAPMDEGSARLLAAAGRSADGFVARQFTAQLARPADLVLTATRDHRSAVVRTTPNALRHTHAIADFADLVAGAEFDTVDGRSADESFVAQLAAGASRRRGSVPVRSAEDAAIVDPYRRPWEAFEQMAAQVDLVLPPIIDAVRRLDIVG</sequence>
<reference evidence="6" key="1">
    <citation type="journal article" date="2014" name="Int. J. Syst. Evol. Microbiol.">
        <title>Complete genome sequence of Corynebacterium casei LMG S-19264T (=DSM 44701T), isolated from a smear-ripened cheese.</title>
        <authorList>
            <consortium name="US DOE Joint Genome Institute (JGI-PGF)"/>
            <person name="Walter F."/>
            <person name="Albersmeier A."/>
            <person name="Kalinowski J."/>
            <person name="Ruckert C."/>
        </authorList>
    </citation>
    <scope>NUCLEOTIDE SEQUENCE</scope>
    <source>
        <strain evidence="6">CGMCC 1.15085</strain>
    </source>
</reference>
<dbReference type="InterPro" id="IPR050438">
    <property type="entry name" value="LMW_PTPase"/>
</dbReference>
<evidence type="ECO:0000256" key="2">
    <source>
        <dbReference type="ARBA" id="ARBA00022801"/>
    </source>
</evidence>
<organism evidence="6 7">
    <name type="scientific">Flexivirga endophytica</name>
    <dbReference type="NCBI Taxonomy" id="1849103"/>
    <lineage>
        <taxon>Bacteria</taxon>
        <taxon>Bacillati</taxon>
        <taxon>Actinomycetota</taxon>
        <taxon>Actinomycetes</taxon>
        <taxon>Micrococcales</taxon>
        <taxon>Dermacoccaceae</taxon>
        <taxon>Flexivirga</taxon>
    </lineage>
</organism>
<protein>
    <submittedName>
        <fullName evidence="6">Protein-tyrosine-phosphatase</fullName>
    </submittedName>
</protein>
<evidence type="ECO:0000259" key="5">
    <source>
        <dbReference type="SMART" id="SM00226"/>
    </source>
</evidence>
<dbReference type="SMART" id="SM00226">
    <property type="entry name" value="LMWPc"/>
    <property type="match status" value="1"/>
</dbReference>
<dbReference type="InterPro" id="IPR023485">
    <property type="entry name" value="Ptyr_pPase"/>
</dbReference>
<dbReference type="InterPro" id="IPR036196">
    <property type="entry name" value="Ptyr_pPase_sf"/>
</dbReference>
<gene>
    <name evidence="6" type="ORF">GCM10011492_00810</name>
</gene>
<dbReference type="PANTHER" id="PTHR11717">
    <property type="entry name" value="LOW MOLECULAR WEIGHT PROTEIN TYROSINE PHOSPHATASE"/>
    <property type="match status" value="1"/>
</dbReference>
<reference evidence="6" key="2">
    <citation type="submission" date="2020-09" db="EMBL/GenBank/DDBJ databases">
        <authorList>
            <person name="Sun Q."/>
            <person name="Zhou Y."/>
        </authorList>
    </citation>
    <scope>NUCLEOTIDE SEQUENCE</scope>
    <source>
        <strain evidence="6">CGMCC 1.15085</strain>
    </source>
</reference>
<keyword evidence="3" id="KW-0904">Protein phosphatase</keyword>
<keyword evidence="7" id="KW-1185">Reference proteome</keyword>
<dbReference type="RefSeq" id="WP_188835016.1">
    <property type="nucleotide sequence ID" value="NZ_BMHI01000001.1"/>
</dbReference>
<evidence type="ECO:0000256" key="1">
    <source>
        <dbReference type="ARBA" id="ARBA00011063"/>
    </source>
</evidence>
<dbReference type="Proteomes" id="UP000636793">
    <property type="component" value="Unassembled WGS sequence"/>
</dbReference>
<keyword evidence="2" id="KW-0378">Hydrolase</keyword>
<dbReference type="InterPro" id="IPR017867">
    <property type="entry name" value="Tyr_phospatase_low_mol_wt"/>
</dbReference>
<accession>A0A916SS32</accession>
<dbReference type="Gene3D" id="3.40.50.2300">
    <property type="match status" value="1"/>
</dbReference>
<evidence type="ECO:0000313" key="7">
    <source>
        <dbReference type="Proteomes" id="UP000636793"/>
    </source>
</evidence>
<dbReference type="PANTHER" id="PTHR11717:SF31">
    <property type="entry name" value="LOW MOLECULAR WEIGHT PROTEIN-TYROSINE-PHOSPHATASE ETP-RELATED"/>
    <property type="match status" value="1"/>
</dbReference>
<comment type="similarity">
    <text evidence="1">Belongs to the low molecular weight phosphotyrosine protein phosphatase family.</text>
</comment>
<dbReference type="GO" id="GO:0004725">
    <property type="term" value="F:protein tyrosine phosphatase activity"/>
    <property type="evidence" value="ECO:0007669"/>
    <property type="project" value="InterPro"/>
</dbReference>
<dbReference type="SUPFAM" id="SSF52788">
    <property type="entry name" value="Phosphotyrosine protein phosphatases I"/>
    <property type="match status" value="1"/>
</dbReference>